<reference evidence="1 2" key="1">
    <citation type="submission" date="2017-02" db="EMBL/GenBank/DDBJ databases">
        <title>Draft Genome Sequence of Streptomyces tsukubaensis F601, a Producer of the immunosuppressant tacrolimus FK506.</title>
        <authorList>
            <person name="Zong G."/>
            <person name="Zhong C."/>
            <person name="Fu J."/>
            <person name="Qin R."/>
            <person name="Cao G."/>
        </authorList>
    </citation>
    <scope>NUCLEOTIDE SEQUENCE [LARGE SCALE GENOMIC DNA]</scope>
    <source>
        <strain evidence="1 2">F601</strain>
    </source>
</reference>
<evidence type="ECO:0000313" key="2">
    <source>
        <dbReference type="Proteomes" id="UP000190539"/>
    </source>
</evidence>
<gene>
    <name evidence="1" type="ORF">B1H18_00210</name>
</gene>
<dbReference type="Proteomes" id="UP000190539">
    <property type="component" value="Unassembled WGS sequence"/>
</dbReference>
<dbReference type="EMBL" id="MVFC01000001">
    <property type="protein sequence ID" value="OON82551.1"/>
    <property type="molecule type" value="Genomic_DNA"/>
</dbReference>
<dbReference type="AlphaFoldDB" id="A0A1V4AG17"/>
<dbReference type="RefSeq" id="WP_077963577.1">
    <property type="nucleotide sequence ID" value="NZ_CP045178.1"/>
</dbReference>
<organism evidence="1 2">
    <name type="scientific">Streptomyces tsukubensis</name>
    <dbReference type="NCBI Taxonomy" id="83656"/>
    <lineage>
        <taxon>Bacteria</taxon>
        <taxon>Bacillati</taxon>
        <taxon>Actinomycetota</taxon>
        <taxon>Actinomycetes</taxon>
        <taxon>Kitasatosporales</taxon>
        <taxon>Streptomycetaceae</taxon>
        <taxon>Streptomyces</taxon>
    </lineage>
</organism>
<comment type="caution">
    <text evidence="1">The sequence shown here is derived from an EMBL/GenBank/DDBJ whole genome shotgun (WGS) entry which is preliminary data.</text>
</comment>
<accession>A0A1V4AG17</accession>
<keyword evidence="2" id="KW-1185">Reference proteome</keyword>
<proteinExistence type="predicted"/>
<dbReference type="OrthoDB" id="4154821at2"/>
<name>A0A1V4AG17_9ACTN</name>
<evidence type="ECO:0000313" key="1">
    <source>
        <dbReference type="EMBL" id="OON82551.1"/>
    </source>
</evidence>
<sequence length="217" mass="23372">MPPSTAPGIDGQADTDRVFTTSRLKAALLPARSLGADARVTATVTGRFGDYGRGDFGTCEAREELERESRDLDGDNAQQTVRVTPAAQRGDRSDPVEIELASMTAGRAQRYLDIRQRLLDACPVVTVDTEAAPVREHHRARSIGHLGDSALLETERVTGGDEYDGVATHDVVVRAGGVLVLVRNGGDEDRAVRIAALATRRVRAELYGADPRDLQGR</sequence>
<protein>
    <submittedName>
        <fullName evidence="1">Uncharacterized protein</fullName>
    </submittedName>
</protein>